<feature type="compositionally biased region" description="Pro residues" evidence="3">
    <location>
        <begin position="797"/>
        <end position="806"/>
    </location>
</feature>
<dbReference type="InterPro" id="IPR036028">
    <property type="entry name" value="SH3-like_dom_sf"/>
</dbReference>
<evidence type="ECO:0000256" key="1">
    <source>
        <dbReference type="ARBA" id="ARBA00022443"/>
    </source>
</evidence>
<dbReference type="InterPro" id="IPR057402">
    <property type="entry name" value="AIM3_BBC1_C"/>
</dbReference>
<dbReference type="InterPro" id="IPR035552">
    <property type="entry name" value="Mti1_SH3"/>
</dbReference>
<dbReference type="PROSITE" id="PS50002">
    <property type="entry name" value="SH3"/>
    <property type="match status" value="1"/>
</dbReference>
<name>A0A9P4VK60_9PEZI</name>
<feature type="compositionally biased region" description="Pro residues" evidence="3">
    <location>
        <begin position="903"/>
        <end position="925"/>
    </location>
</feature>
<keyword evidence="1 2" id="KW-0728">SH3 domain</keyword>
<feature type="compositionally biased region" description="Basic and acidic residues" evidence="3">
    <location>
        <begin position="354"/>
        <end position="366"/>
    </location>
</feature>
<accession>A0A9P4VK60</accession>
<feature type="compositionally biased region" description="Pro residues" evidence="3">
    <location>
        <begin position="705"/>
        <end position="715"/>
    </location>
</feature>
<dbReference type="Gene3D" id="2.30.30.40">
    <property type="entry name" value="SH3 Domains"/>
    <property type="match status" value="1"/>
</dbReference>
<feature type="compositionally biased region" description="Polar residues" evidence="3">
    <location>
        <begin position="720"/>
        <end position="731"/>
    </location>
</feature>
<feature type="compositionally biased region" description="Polar residues" evidence="3">
    <location>
        <begin position="652"/>
        <end position="664"/>
    </location>
</feature>
<protein>
    <recommendedName>
        <fullName evidence="4">SH3 domain-containing protein</fullName>
    </recommendedName>
</protein>
<dbReference type="CDD" id="cd11887">
    <property type="entry name" value="SH3_Bbc1"/>
    <property type="match status" value="1"/>
</dbReference>
<feature type="compositionally biased region" description="Low complexity" evidence="3">
    <location>
        <begin position="694"/>
        <end position="704"/>
    </location>
</feature>
<dbReference type="EMBL" id="MU006105">
    <property type="protein sequence ID" value="KAF2836021.1"/>
    <property type="molecule type" value="Genomic_DNA"/>
</dbReference>
<comment type="caution">
    <text evidence="5">The sequence shown here is derived from an EMBL/GenBank/DDBJ whole genome shotgun (WGS) entry which is preliminary data.</text>
</comment>
<dbReference type="InterPro" id="IPR001452">
    <property type="entry name" value="SH3_domain"/>
</dbReference>
<feature type="compositionally biased region" description="Acidic residues" evidence="3">
    <location>
        <begin position="733"/>
        <end position="746"/>
    </location>
</feature>
<dbReference type="SUPFAM" id="SSF50044">
    <property type="entry name" value="SH3-domain"/>
    <property type="match status" value="1"/>
</dbReference>
<dbReference type="SMART" id="SM00326">
    <property type="entry name" value="SH3"/>
    <property type="match status" value="1"/>
</dbReference>
<gene>
    <name evidence="5" type="ORF">M501DRAFT_997242</name>
</gene>
<evidence type="ECO:0000313" key="6">
    <source>
        <dbReference type="Proteomes" id="UP000799429"/>
    </source>
</evidence>
<dbReference type="OrthoDB" id="207120at2759"/>
<dbReference type="Pfam" id="PF14604">
    <property type="entry name" value="SH3_9"/>
    <property type="match status" value="1"/>
</dbReference>
<dbReference type="Proteomes" id="UP000799429">
    <property type="component" value="Unassembled WGS sequence"/>
</dbReference>
<proteinExistence type="predicted"/>
<feature type="compositionally biased region" description="Basic and acidic residues" evidence="3">
    <location>
        <begin position="284"/>
        <end position="293"/>
    </location>
</feature>
<feature type="compositionally biased region" description="Basic and acidic residues" evidence="3">
    <location>
        <begin position="262"/>
        <end position="273"/>
    </location>
</feature>
<feature type="compositionally biased region" description="Gly residues" evidence="3">
    <location>
        <begin position="451"/>
        <end position="462"/>
    </location>
</feature>
<keyword evidence="6" id="KW-1185">Reference proteome</keyword>
<evidence type="ECO:0000259" key="4">
    <source>
        <dbReference type="PROSITE" id="PS50002"/>
    </source>
</evidence>
<feature type="compositionally biased region" description="Acidic residues" evidence="3">
    <location>
        <begin position="417"/>
        <end position="433"/>
    </location>
</feature>
<evidence type="ECO:0000256" key="3">
    <source>
        <dbReference type="SAM" id="MobiDB-lite"/>
    </source>
</evidence>
<feature type="compositionally biased region" description="Basic and acidic residues" evidence="3">
    <location>
        <begin position="319"/>
        <end position="329"/>
    </location>
</feature>
<feature type="region of interest" description="Disordered" evidence="3">
    <location>
        <begin position="183"/>
        <end position="954"/>
    </location>
</feature>
<organism evidence="5 6">
    <name type="scientific">Patellaria atrata CBS 101060</name>
    <dbReference type="NCBI Taxonomy" id="1346257"/>
    <lineage>
        <taxon>Eukaryota</taxon>
        <taxon>Fungi</taxon>
        <taxon>Dikarya</taxon>
        <taxon>Ascomycota</taxon>
        <taxon>Pezizomycotina</taxon>
        <taxon>Dothideomycetes</taxon>
        <taxon>Dothideomycetes incertae sedis</taxon>
        <taxon>Patellariales</taxon>
        <taxon>Patellariaceae</taxon>
        <taxon>Patellaria</taxon>
    </lineage>
</organism>
<feature type="compositionally biased region" description="Pro residues" evidence="3">
    <location>
        <begin position="569"/>
        <end position="583"/>
    </location>
</feature>
<dbReference type="PRINTS" id="PR00452">
    <property type="entry name" value="SH3DOMAIN"/>
</dbReference>
<evidence type="ECO:0000313" key="5">
    <source>
        <dbReference type="EMBL" id="KAF2836021.1"/>
    </source>
</evidence>
<dbReference type="PANTHER" id="PTHR46026">
    <property type="entry name" value="RHO-TYPE GUANINE NUCLEOTIDE EXCHANGE FACTOR, ISOFORM F"/>
    <property type="match status" value="1"/>
</dbReference>
<dbReference type="PANTHER" id="PTHR46026:SF1">
    <property type="entry name" value="RHO-TYPE GUANINE NUCLEOTIDE EXCHANGE FACTOR, ISOFORM F"/>
    <property type="match status" value="1"/>
</dbReference>
<feature type="compositionally biased region" description="Basic and acidic residues" evidence="3">
    <location>
        <begin position="227"/>
        <end position="241"/>
    </location>
</feature>
<feature type="compositionally biased region" description="Pro residues" evidence="3">
    <location>
        <begin position="205"/>
        <end position="224"/>
    </location>
</feature>
<dbReference type="Pfam" id="PF25459">
    <property type="entry name" value="AIM3_BBC1_C"/>
    <property type="match status" value="1"/>
</dbReference>
<feature type="domain" description="SH3" evidence="4">
    <location>
        <begin position="3"/>
        <end position="67"/>
    </location>
</feature>
<feature type="compositionally biased region" description="Basic and acidic residues" evidence="3">
    <location>
        <begin position="753"/>
        <end position="770"/>
    </location>
</feature>
<evidence type="ECO:0000256" key="2">
    <source>
        <dbReference type="PROSITE-ProRule" id="PRU00192"/>
    </source>
</evidence>
<feature type="compositionally biased region" description="Acidic residues" evidence="3">
    <location>
        <begin position="380"/>
        <end position="395"/>
    </location>
</feature>
<sequence>MASPPFKVKAVYEYNSPHEDDLSFPDGQIITVTEEEDADWYIGEYTDASGAPHSGLFPKNFVEKYEPAPPPRPTRAARPKQTEAPTAPVESTPEPVNREVAVNREPTPEPAKQEAQPVEPEPAKEETKSPVSPPVSSPPKAAKPVVTDPPSASKLTPGTKAPPPVAEKSSSFKDRIAAFNKTAAAPIAPFKPAGFSGGFIKKPFVAPPPSKDAYVPPPREPPPQKLYRRDEDPEIAERRAQDDEEAERAGLVGNNAPGDSEDTPKPTSLKERIALLQKQQMEQAARRAEGAHKEKPKKPPKKRTDSQGPKEIPDPEVPQAEKVEADEPAPRGSSEVIRETGRAPPTRRASHGPRSPEIRALDREPFSDANDADQSAAGETTEDAEGTSTSVDDEERPVNNTHTSAPRTHAAPAQEADVGDEEDSTEEEEDEMDAETRRRLELRERMAKMSGGMGMAGMFGPPGGMPLPGAAPKRKKQSTESKEVEQPATDSTPTQRIPMIPIPGMSHVQSPEHTEPIVEEEPEITPQVTGERPPEEVPDIEDVKPQPPTRNSTEERRVPVLPPQDRQAPLPPTSEGVPPPPVPGDRTSMSPTDSRPAPPPPTSTMAKSPTPGSESDDEMGEASHELPIRGMVLVTPSSVAPRIPIRPDHSGSPETPANKRNSYFGSDAASPGSQAVTSPSEKRASRPPPPIPTSPTMIPSSATVRPPPPPPPTHAPPSRQSTTDFSKGVSQGENEEETEYEGDYDTDIAPGATHKDALKAHARESSHDDSTIADDTPVRSPISQLPPPIPQMIAPRAFPPPPPTQAPPKRQSMETPRAAPPPIPHQKEVRLVEEGNDYDPYRYSGPPPVPRMAPPPPTAPVPSQGAHDSDDEDDLYSSPPPRPSVDRRPPPPPQTASHHERIAPPPPPHGYAPPPPPTGAPPNRAPPKQSLDVERHPPGGGRRSMDQPRPSSEHGYIARDIDLSSGNQWWAQTNTPPAPFQGRKDVLFEVEESSSTKRGGKTTISKDVYVLFQDYSQTIVTARFDAKDINDVSLEQRHEPPPAQLRQDQLEEAYSKFGRSIHQAVTSKQNTTVGDGTPQGLVQELFRPLTSALASVGTRAYGALVYANIANASVQQFDEIRPGDIITIRNAKFEGKHGAMHAKYKTDVGKPDHVGVVEEWDGTKKKVRAWEQGRESKKVKVESFKIGDLRSGEVKVWRVMSRSWVGWDDGN</sequence>
<dbReference type="AlphaFoldDB" id="A0A9P4VK60"/>
<feature type="compositionally biased region" description="Basic and acidic residues" evidence="3">
    <location>
        <begin position="434"/>
        <end position="447"/>
    </location>
</feature>
<feature type="compositionally biased region" description="Pro residues" evidence="3">
    <location>
        <begin position="845"/>
        <end position="860"/>
    </location>
</feature>
<feature type="region of interest" description="Disordered" evidence="3">
    <location>
        <begin position="45"/>
        <end position="170"/>
    </location>
</feature>
<reference evidence="5" key="1">
    <citation type="journal article" date="2020" name="Stud. Mycol.">
        <title>101 Dothideomycetes genomes: a test case for predicting lifestyles and emergence of pathogens.</title>
        <authorList>
            <person name="Haridas S."/>
            <person name="Albert R."/>
            <person name="Binder M."/>
            <person name="Bloem J."/>
            <person name="Labutti K."/>
            <person name="Salamov A."/>
            <person name="Andreopoulos B."/>
            <person name="Baker S."/>
            <person name="Barry K."/>
            <person name="Bills G."/>
            <person name="Bluhm B."/>
            <person name="Cannon C."/>
            <person name="Castanera R."/>
            <person name="Culley D."/>
            <person name="Daum C."/>
            <person name="Ezra D."/>
            <person name="Gonzalez J."/>
            <person name="Henrissat B."/>
            <person name="Kuo A."/>
            <person name="Liang C."/>
            <person name="Lipzen A."/>
            <person name="Lutzoni F."/>
            <person name="Magnuson J."/>
            <person name="Mondo S."/>
            <person name="Nolan M."/>
            <person name="Ohm R."/>
            <person name="Pangilinan J."/>
            <person name="Park H.-J."/>
            <person name="Ramirez L."/>
            <person name="Alfaro M."/>
            <person name="Sun H."/>
            <person name="Tritt A."/>
            <person name="Yoshinaga Y."/>
            <person name="Zwiers L.-H."/>
            <person name="Turgeon B."/>
            <person name="Goodwin S."/>
            <person name="Spatafora J."/>
            <person name="Crous P."/>
            <person name="Grigoriev I."/>
        </authorList>
    </citation>
    <scope>NUCLEOTIDE SEQUENCE</scope>
    <source>
        <strain evidence="5">CBS 101060</strain>
    </source>
</reference>